<evidence type="ECO:0000313" key="11">
    <source>
        <dbReference type="EMBL" id="MBM6401101.1"/>
    </source>
</evidence>
<keyword evidence="4" id="KW-0812">Transmembrane</keyword>
<dbReference type="InterPro" id="IPR033756">
    <property type="entry name" value="YlxH/NBP35"/>
</dbReference>
<dbReference type="InterPro" id="IPR027417">
    <property type="entry name" value="P-loop_NTPase"/>
</dbReference>
<keyword evidence="6" id="KW-0067">ATP-binding</keyword>
<gene>
    <name evidence="11" type="ORF">JQN70_11930</name>
</gene>
<dbReference type="GO" id="GO:0004715">
    <property type="term" value="F:non-membrane spanning protein tyrosine kinase activity"/>
    <property type="evidence" value="ECO:0007669"/>
    <property type="project" value="UniProtKB-EC"/>
</dbReference>
<comment type="caution">
    <text evidence="11">The sequence shown here is derived from an EMBL/GenBank/DDBJ whole genome shotgun (WGS) entry which is preliminary data.</text>
</comment>
<evidence type="ECO:0000256" key="5">
    <source>
        <dbReference type="ARBA" id="ARBA00022741"/>
    </source>
</evidence>
<dbReference type="EMBL" id="JAFDVD010000012">
    <property type="protein sequence ID" value="MBM6401101.1"/>
    <property type="molecule type" value="Genomic_DNA"/>
</dbReference>
<sequence length="462" mass="48679">MELQDYLLVVRKRWRVIVLVVLACVFLATAATLTSTKQYESTTQFFVSTTGSEDSVSLLQGSTFTQQRVKSYTQLLATPRILDPVAQSVGGDGAAIANQVTATTPPDTVLIEVAVRDADPSRAQAIGTAIAAEFPTAVSELESPAGAKSSPVKVTVVQPPTTPESPVSPKPVRNVALGAVLGLLLGLGVAVLRQVLDKGVKSAEDVKQVTDAPILGSISHDPDAQKRPLIVEVDPRSPRAEAFRSLRTNLQFVDAANHPRTIVVTSSLAGEGKSTLTANLALTMAQAGARVCLIEADLRRPKVLEYMGLEGSVGLTDALIDKADVIDVIQPYGGTNLWVLGAGRIPPNPSELLGSSSMQTLLANLVRRFDYVIIDAPPTLPVTDAVVLSKLADGAIVVAGSGLVDRDQLAHTLESLGSVGGQVLGVVMNRVPPRAGGQYGGYSYETPDDAAMRRDRTRVGRA</sequence>
<evidence type="ECO:0000256" key="2">
    <source>
        <dbReference type="ARBA" id="ARBA00006683"/>
    </source>
</evidence>
<keyword evidence="5" id="KW-0547">Nucleotide-binding</keyword>
<evidence type="ECO:0000313" key="12">
    <source>
        <dbReference type="Proteomes" id="UP001430172"/>
    </source>
</evidence>
<comment type="subcellular location">
    <subcellularLocation>
        <location evidence="1">Cell membrane</location>
        <topology evidence="1">Multi-pass membrane protein</topology>
    </subcellularLocation>
</comment>
<dbReference type="PANTHER" id="PTHR32309:SF13">
    <property type="entry name" value="FERRIC ENTEROBACTIN TRANSPORT PROTEIN FEPE"/>
    <property type="match status" value="1"/>
</dbReference>
<dbReference type="InterPro" id="IPR005702">
    <property type="entry name" value="Wzc-like_C"/>
</dbReference>
<evidence type="ECO:0000256" key="9">
    <source>
        <dbReference type="SAM" id="MobiDB-lite"/>
    </source>
</evidence>
<proteinExistence type="inferred from homology"/>
<feature type="region of interest" description="Disordered" evidence="9">
    <location>
        <begin position="437"/>
        <end position="462"/>
    </location>
</feature>
<keyword evidence="8" id="KW-0472">Membrane</keyword>
<dbReference type="Pfam" id="PF02706">
    <property type="entry name" value="Wzz"/>
    <property type="match status" value="1"/>
</dbReference>
<evidence type="ECO:0000256" key="3">
    <source>
        <dbReference type="ARBA" id="ARBA00022475"/>
    </source>
</evidence>
<dbReference type="EC" id="2.7.10.2" evidence="11"/>
<dbReference type="InterPro" id="IPR050445">
    <property type="entry name" value="Bact_polysacc_biosynth/exp"/>
</dbReference>
<dbReference type="InterPro" id="IPR003856">
    <property type="entry name" value="LPS_length_determ_N"/>
</dbReference>
<dbReference type="Pfam" id="PF10609">
    <property type="entry name" value="ParA"/>
    <property type="match status" value="1"/>
</dbReference>
<keyword evidence="11" id="KW-0808">Transferase</keyword>
<accession>A0ABS2CML5</accession>
<dbReference type="Gene3D" id="3.40.50.300">
    <property type="entry name" value="P-loop containing nucleotide triphosphate hydrolases"/>
    <property type="match status" value="1"/>
</dbReference>
<evidence type="ECO:0000256" key="1">
    <source>
        <dbReference type="ARBA" id="ARBA00004651"/>
    </source>
</evidence>
<evidence type="ECO:0000256" key="7">
    <source>
        <dbReference type="ARBA" id="ARBA00022989"/>
    </source>
</evidence>
<dbReference type="NCBIfam" id="TIGR01007">
    <property type="entry name" value="eps_fam"/>
    <property type="match status" value="1"/>
</dbReference>
<dbReference type="Proteomes" id="UP001430172">
    <property type="component" value="Unassembled WGS sequence"/>
</dbReference>
<dbReference type="SUPFAM" id="SSF52540">
    <property type="entry name" value="P-loop containing nucleoside triphosphate hydrolases"/>
    <property type="match status" value="1"/>
</dbReference>
<reference evidence="11" key="1">
    <citation type="submission" date="2021-02" db="EMBL/GenBank/DDBJ databases">
        <title>Phycicoccus sp. MQZ13P-5T, whole genome shotgun sequence.</title>
        <authorList>
            <person name="Tuo L."/>
        </authorList>
    </citation>
    <scope>NUCLEOTIDE SEQUENCE</scope>
    <source>
        <strain evidence="11">MQZ13P-5</strain>
    </source>
</reference>
<keyword evidence="3" id="KW-1003">Cell membrane</keyword>
<organism evidence="11 12">
    <name type="scientific">Phycicoccus sonneratiae</name>
    <dbReference type="NCBI Taxonomy" id="2807628"/>
    <lineage>
        <taxon>Bacteria</taxon>
        <taxon>Bacillati</taxon>
        <taxon>Actinomycetota</taxon>
        <taxon>Actinomycetes</taxon>
        <taxon>Micrococcales</taxon>
        <taxon>Intrasporangiaceae</taxon>
        <taxon>Phycicoccus</taxon>
    </lineage>
</organism>
<evidence type="ECO:0000256" key="6">
    <source>
        <dbReference type="ARBA" id="ARBA00022840"/>
    </source>
</evidence>
<dbReference type="CDD" id="cd05387">
    <property type="entry name" value="BY-kinase"/>
    <property type="match status" value="1"/>
</dbReference>
<dbReference type="PANTHER" id="PTHR32309">
    <property type="entry name" value="TYROSINE-PROTEIN KINASE"/>
    <property type="match status" value="1"/>
</dbReference>
<keyword evidence="12" id="KW-1185">Reference proteome</keyword>
<feature type="domain" description="Polysaccharide chain length determinant N-terminal" evidence="10">
    <location>
        <begin position="2"/>
        <end position="87"/>
    </location>
</feature>
<evidence type="ECO:0000256" key="4">
    <source>
        <dbReference type="ARBA" id="ARBA00022692"/>
    </source>
</evidence>
<comment type="similarity">
    <text evidence="2">Belongs to the CpsC/CapA family.</text>
</comment>
<dbReference type="RefSeq" id="WP_204131556.1">
    <property type="nucleotide sequence ID" value="NZ_JAFDVD010000012.1"/>
</dbReference>
<evidence type="ECO:0000259" key="10">
    <source>
        <dbReference type="Pfam" id="PF02706"/>
    </source>
</evidence>
<name>A0ABS2CML5_9MICO</name>
<protein>
    <submittedName>
        <fullName evidence="11">Polysaccharide biosynthesis tyrosine autokinase</fullName>
        <ecNumber evidence="11">2.7.10.2</ecNumber>
    </submittedName>
</protein>
<keyword evidence="7" id="KW-1133">Transmembrane helix</keyword>
<evidence type="ECO:0000256" key="8">
    <source>
        <dbReference type="ARBA" id="ARBA00023136"/>
    </source>
</evidence>
<feature type="compositionally biased region" description="Basic and acidic residues" evidence="9">
    <location>
        <begin position="450"/>
        <end position="462"/>
    </location>
</feature>